<sequence>MTELTPSFCRVCQNFCPVDVHVSEGAVQRITGATGNDIYRGYTCIKGRTHAGLYNHPERVLRSRKKLPDGRFVDIPTLDAVDEIAAKLGEVVDRLGPRAFALFMGTYVPFENPINLSMVAAFIRAVGSPMLFTTSTIDQPGKPIAKSFHGAWMAPSQAFGEPDVALVVGSNPLVSLVGPAGFPMSTYRKLEERGGHLVVIDPRRTETARRASIHLQVRPGEDPAVLAGMIRVLMEEDLVDHEFVAENVDGYERLRQAVAPFTPEHVAGRAGIDAGDLVAAARLFGRARRGYAASGTGANMSGHGPLVEYLVLCLTTISGHWTRAGERLPSPSVLTNAAVPRAQARPPYPDIGDGEKLRVRGLTASRAGMPTSALADEILTPGEGQVRALISTGANPAKCIPDQLKVVDALRSLDLLVQVDIQMSATARLADYVIAAQLPYEMPGTNGFMQRMAEYTVGAGLPEPFGQYTDAVVEPPPGSDVIEQWRFFYLLAQRLGLELSFDGLVPDGSAATPVDMEGPGDAHALMEIVHAGSRIPLEEVRKHPQGALFPEPAVHVAPKEPGWTGRLDVGNETMMADLAATSASAPDDGDSAFPLRLLARRMAHVMNSPALAAPPNKPTYNPASFHPDDLAALGVEAGSLVEIRSPRAAVVAVADADPTMRPGTVSMTHSFGDLPGQDDDVRRHGTSVGRLIADDVAFDPYSGQPLMSNIPIRVAAVGGGA</sequence>
<dbReference type="RefSeq" id="WP_344419645.1">
    <property type="nucleotide sequence ID" value="NZ_BAAAQK010000014.1"/>
</dbReference>
<dbReference type="PANTHER" id="PTHR43742">
    <property type="entry name" value="TRIMETHYLAMINE-N-OXIDE REDUCTASE"/>
    <property type="match status" value="1"/>
</dbReference>
<protein>
    <submittedName>
        <fullName evidence="6">Molybdopterin-dependent oxidoreductase</fullName>
    </submittedName>
</protein>
<dbReference type="InterPro" id="IPR050612">
    <property type="entry name" value="Prok_Mopterin_Oxidored"/>
</dbReference>
<comment type="similarity">
    <text evidence="1">Belongs to the prokaryotic molybdopterin-containing oxidoreductase family.</text>
</comment>
<dbReference type="SUPFAM" id="SSF53706">
    <property type="entry name" value="Formate dehydrogenase/DMSO reductase, domains 1-3"/>
    <property type="match status" value="1"/>
</dbReference>
<feature type="domain" description="4Fe-4S Mo/W bis-MGD-type" evidence="5">
    <location>
        <begin position="2"/>
        <end position="58"/>
    </location>
</feature>
<dbReference type="InterPro" id="IPR006657">
    <property type="entry name" value="MoPterin_dinucl-bd_dom"/>
</dbReference>
<evidence type="ECO:0000256" key="4">
    <source>
        <dbReference type="ARBA" id="ARBA00023014"/>
    </source>
</evidence>
<dbReference type="Pfam" id="PF00384">
    <property type="entry name" value="Molybdopterin"/>
    <property type="match status" value="1"/>
</dbReference>
<keyword evidence="4" id="KW-0411">Iron-sulfur</keyword>
<dbReference type="PANTHER" id="PTHR43742:SF2">
    <property type="entry name" value="ASSIMILATORY NITRATE REDUCTASE CATALYTIC SUBUNIT"/>
    <property type="match status" value="1"/>
</dbReference>
<keyword evidence="2" id="KW-0479">Metal-binding</keyword>
<dbReference type="Gene3D" id="3.40.50.740">
    <property type="match status" value="1"/>
</dbReference>
<keyword evidence="3" id="KW-0408">Iron</keyword>
<dbReference type="InterPro" id="IPR006656">
    <property type="entry name" value="Mopterin_OxRdtase"/>
</dbReference>
<dbReference type="Gene3D" id="2.40.40.20">
    <property type="match status" value="1"/>
</dbReference>
<reference evidence="6 7" key="1">
    <citation type="journal article" date="2019" name="Int. J. Syst. Evol. Microbiol.">
        <title>The Global Catalogue of Microorganisms (GCM) 10K type strain sequencing project: providing services to taxonomists for standard genome sequencing and annotation.</title>
        <authorList>
            <consortium name="The Broad Institute Genomics Platform"/>
            <consortium name="The Broad Institute Genome Sequencing Center for Infectious Disease"/>
            <person name="Wu L."/>
            <person name="Ma J."/>
        </authorList>
    </citation>
    <scope>NUCLEOTIDE SEQUENCE [LARGE SCALE GENOMIC DNA]</scope>
    <source>
        <strain evidence="6 7">JCM 16009</strain>
    </source>
</reference>
<dbReference type="PROSITE" id="PS51669">
    <property type="entry name" value="4FE4S_MOW_BIS_MGD"/>
    <property type="match status" value="1"/>
</dbReference>
<dbReference type="Pfam" id="PF01568">
    <property type="entry name" value="Molydop_binding"/>
    <property type="match status" value="1"/>
</dbReference>
<dbReference type="SUPFAM" id="SSF50692">
    <property type="entry name" value="ADC-like"/>
    <property type="match status" value="1"/>
</dbReference>
<accession>A0ABN2N9L7</accession>
<evidence type="ECO:0000256" key="1">
    <source>
        <dbReference type="ARBA" id="ARBA00010312"/>
    </source>
</evidence>
<evidence type="ECO:0000256" key="3">
    <source>
        <dbReference type="ARBA" id="ARBA00023004"/>
    </source>
</evidence>
<gene>
    <name evidence="6" type="ORF">GCM10009836_42200</name>
</gene>
<dbReference type="Gene3D" id="2.20.25.90">
    <property type="entry name" value="ADC-like domains"/>
    <property type="match status" value="1"/>
</dbReference>
<evidence type="ECO:0000259" key="5">
    <source>
        <dbReference type="PROSITE" id="PS51669"/>
    </source>
</evidence>
<dbReference type="Proteomes" id="UP001500449">
    <property type="component" value="Unassembled WGS sequence"/>
</dbReference>
<dbReference type="Pfam" id="PF04879">
    <property type="entry name" value="Molybdop_Fe4S4"/>
    <property type="match status" value="1"/>
</dbReference>
<evidence type="ECO:0000313" key="6">
    <source>
        <dbReference type="EMBL" id="GAA1857560.1"/>
    </source>
</evidence>
<proteinExistence type="inferred from homology"/>
<dbReference type="EMBL" id="BAAAQK010000014">
    <property type="protein sequence ID" value="GAA1857560.1"/>
    <property type="molecule type" value="Genomic_DNA"/>
</dbReference>
<dbReference type="InterPro" id="IPR009010">
    <property type="entry name" value="Asp_de-COase-like_dom_sf"/>
</dbReference>
<name>A0ABN2N9L7_9PSEU</name>
<evidence type="ECO:0000256" key="2">
    <source>
        <dbReference type="ARBA" id="ARBA00022723"/>
    </source>
</evidence>
<evidence type="ECO:0000313" key="7">
    <source>
        <dbReference type="Proteomes" id="UP001500449"/>
    </source>
</evidence>
<organism evidence="6 7">
    <name type="scientific">Pseudonocardia ailaonensis</name>
    <dbReference type="NCBI Taxonomy" id="367279"/>
    <lineage>
        <taxon>Bacteria</taxon>
        <taxon>Bacillati</taxon>
        <taxon>Actinomycetota</taxon>
        <taxon>Actinomycetes</taxon>
        <taxon>Pseudonocardiales</taxon>
        <taxon>Pseudonocardiaceae</taxon>
        <taxon>Pseudonocardia</taxon>
    </lineage>
</organism>
<comment type="caution">
    <text evidence="6">The sequence shown here is derived from an EMBL/GenBank/DDBJ whole genome shotgun (WGS) entry which is preliminary data.</text>
</comment>
<keyword evidence="7" id="KW-1185">Reference proteome</keyword>
<dbReference type="SMART" id="SM00926">
    <property type="entry name" value="Molybdop_Fe4S4"/>
    <property type="match status" value="1"/>
</dbReference>
<dbReference type="Gene3D" id="3.40.228.10">
    <property type="entry name" value="Dimethylsulfoxide Reductase, domain 2"/>
    <property type="match status" value="1"/>
</dbReference>
<dbReference type="InterPro" id="IPR006963">
    <property type="entry name" value="Mopterin_OxRdtase_4Fe-4S_dom"/>
</dbReference>